<keyword evidence="2" id="KW-1185">Reference proteome</keyword>
<dbReference type="GO" id="GO:0046983">
    <property type="term" value="F:protein dimerization activity"/>
    <property type="evidence" value="ECO:0007669"/>
    <property type="project" value="InterPro"/>
</dbReference>
<proteinExistence type="predicted"/>
<dbReference type="EMBL" id="CP033464">
    <property type="protein sequence ID" value="QDX92191.1"/>
    <property type="molecule type" value="Genomic_DNA"/>
</dbReference>
<dbReference type="AlphaFoldDB" id="A0A502HQ74"/>
<dbReference type="InterPro" id="IPR037208">
    <property type="entry name" value="Spo0E-like_sf"/>
</dbReference>
<organism evidence="1 2">
    <name type="scientific">Brevibacillus laterosporus</name>
    <name type="common">Bacillus laterosporus</name>
    <dbReference type="NCBI Taxonomy" id="1465"/>
    <lineage>
        <taxon>Bacteria</taxon>
        <taxon>Bacillati</taxon>
        <taxon>Bacillota</taxon>
        <taxon>Bacilli</taxon>
        <taxon>Bacillales</taxon>
        <taxon>Paenibacillaceae</taxon>
        <taxon>Brevibacillus</taxon>
    </lineage>
</organism>
<accession>A0A502HQ74</accession>
<dbReference type="Gene3D" id="4.10.280.10">
    <property type="entry name" value="Helix-loop-helix DNA-binding domain"/>
    <property type="match status" value="1"/>
</dbReference>
<evidence type="ECO:0000313" key="1">
    <source>
        <dbReference type="EMBL" id="QDX92191.1"/>
    </source>
</evidence>
<protein>
    <submittedName>
        <fullName evidence="1">Aspartyl-phosphate phosphatase Spo0E family protein</fullName>
    </submittedName>
</protein>
<dbReference type="Proteomes" id="UP000319432">
    <property type="component" value="Chromosome"/>
</dbReference>
<dbReference type="InterPro" id="IPR018540">
    <property type="entry name" value="Spo0E-like"/>
</dbReference>
<dbReference type="GO" id="GO:0043937">
    <property type="term" value="P:regulation of sporulation"/>
    <property type="evidence" value="ECO:0007669"/>
    <property type="project" value="InterPro"/>
</dbReference>
<reference evidence="1 2" key="1">
    <citation type="submission" date="2018-11" db="EMBL/GenBank/DDBJ databases">
        <title>Phylogenetic determinants of toxin gene distribution in genomes of Brevibacillus laterosporus.</title>
        <authorList>
            <person name="Glare T.R."/>
            <person name="Durrant A."/>
            <person name="Berry C."/>
            <person name="Palma L."/>
            <person name="Ormskirk M."/>
            <person name="Cox M.O."/>
        </authorList>
    </citation>
    <scope>NUCLEOTIDE SEQUENCE [LARGE SCALE GENOMIC DNA]</scope>
    <source>
        <strain evidence="1 2">1821L</strain>
    </source>
</reference>
<gene>
    <name evidence="1" type="ORF">EEL30_07365</name>
</gene>
<dbReference type="InterPro" id="IPR036638">
    <property type="entry name" value="HLH_DNA-bd_sf"/>
</dbReference>
<dbReference type="SUPFAM" id="SSF140500">
    <property type="entry name" value="BAS1536-like"/>
    <property type="match status" value="1"/>
</dbReference>
<evidence type="ECO:0000313" key="2">
    <source>
        <dbReference type="Proteomes" id="UP000319432"/>
    </source>
</evidence>
<dbReference type="Pfam" id="PF09388">
    <property type="entry name" value="SpoOE-like"/>
    <property type="match status" value="1"/>
</dbReference>
<name>A0A502HQ74_BRELA</name>
<sequence>MTTHVLYHQIEVVRKKLNEKYKHCPSMTPELLELSVKLDDLLNQWQNSSFDSTLIFSKCKASLKGN</sequence>